<dbReference type="AlphaFoldDB" id="A0A8J7DN99"/>
<gene>
    <name evidence="1" type="ORF">IQ241_22145</name>
</gene>
<dbReference type="Proteomes" id="UP000636505">
    <property type="component" value="Unassembled WGS sequence"/>
</dbReference>
<name>A0A8J7DN99_9CYAN</name>
<accession>A0A8J7DN99</accession>
<dbReference type="RefSeq" id="WP_193911434.1">
    <property type="nucleotide sequence ID" value="NZ_JADEXG010000075.1"/>
</dbReference>
<evidence type="ECO:0000313" key="1">
    <source>
        <dbReference type="EMBL" id="MBE9079956.1"/>
    </source>
</evidence>
<protein>
    <submittedName>
        <fullName evidence="1">Uncharacterized protein</fullName>
    </submittedName>
</protein>
<evidence type="ECO:0000313" key="2">
    <source>
        <dbReference type="Proteomes" id="UP000636505"/>
    </source>
</evidence>
<organism evidence="1 2">
    <name type="scientific">Vasconcelosia minhoensis LEGE 07310</name>
    <dbReference type="NCBI Taxonomy" id="915328"/>
    <lineage>
        <taxon>Bacteria</taxon>
        <taxon>Bacillati</taxon>
        <taxon>Cyanobacteriota</taxon>
        <taxon>Cyanophyceae</taxon>
        <taxon>Nodosilineales</taxon>
        <taxon>Cymatolegaceae</taxon>
        <taxon>Vasconcelosia</taxon>
        <taxon>Vasconcelosia minhoensis</taxon>
    </lineage>
</organism>
<proteinExistence type="predicted"/>
<sequence length="93" mass="9668">MNLSIKTHVGPNGVLHIEGLNQIADQDVTVTVSFPATSVGSAEFDLEQYAAPTVGPEVAASIMAISAACSSLPVLDDRNADEILAYNDIGLPE</sequence>
<dbReference type="EMBL" id="JADEXG010000075">
    <property type="protein sequence ID" value="MBE9079956.1"/>
    <property type="molecule type" value="Genomic_DNA"/>
</dbReference>
<reference evidence="1" key="1">
    <citation type="submission" date="2020-10" db="EMBL/GenBank/DDBJ databases">
        <authorList>
            <person name="Castelo-Branco R."/>
            <person name="Eusebio N."/>
            <person name="Adriana R."/>
            <person name="Vieira A."/>
            <person name="Brugerolle De Fraissinette N."/>
            <person name="Rezende De Castro R."/>
            <person name="Schneider M.P."/>
            <person name="Vasconcelos V."/>
            <person name="Leao P.N."/>
        </authorList>
    </citation>
    <scope>NUCLEOTIDE SEQUENCE</scope>
    <source>
        <strain evidence="1">LEGE 07310</strain>
    </source>
</reference>
<comment type="caution">
    <text evidence="1">The sequence shown here is derived from an EMBL/GenBank/DDBJ whole genome shotgun (WGS) entry which is preliminary data.</text>
</comment>
<keyword evidence="2" id="KW-1185">Reference proteome</keyword>